<proteinExistence type="predicted"/>
<dbReference type="AlphaFoldDB" id="A0A087T7C6"/>
<feature type="non-terminal residue" evidence="2">
    <location>
        <position position="155"/>
    </location>
</feature>
<dbReference type="Gene3D" id="1.20.1280.50">
    <property type="match status" value="1"/>
</dbReference>
<gene>
    <name evidence="2" type="ORF">X975_14176</name>
</gene>
<dbReference type="Proteomes" id="UP000054359">
    <property type="component" value="Unassembled WGS sequence"/>
</dbReference>
<dbReference type="SUPFAM" id="SSF81383">
    <property type="entry name" value="F-box domain"/>
    <property type="match status" value="1"/>
</dbReference>
<reference evidence="2 3" key="1">
    <citation type="submission" date="2013-11" db="EMBL/GenBank/DDBJ databases">
        <title>Genome sequencing of Stegodyphus mimosarum.</title>
        <authorList>
            <person name="Bechsgaard J."/>
        </authorList>
    </citation>
    <scope>NUCLEOTIDE SEQUENCE [LARGE SCALE GENOMIC DNA]</scope>
</reference>
<sequence length="155" mass="17488">MTAEVSFTKRAAAELSRRFNGLTVRSRGSSSTPTPNPSASSTPPNVQQQPPTSAPSRSGPLTSWMVEGVKRQQQQQRGNLNKKSERIAELLANRARTLEELWLDPCFLATFFFYVSPLDRTVVAQVCRLWRDVLYQPVFWNGVLPVLHCRELRAT</sequence>
<dbReference type="CDD" id="cd22127">
    <property type="entry name" value="F-box_FBXL16"/>
    <property type="match status" value="1"/>
</dbReference>
<evidence type="ECO:0000313" key="3">
    <source>
        <dbReference type="Proteomes" id="UP000054359"/>
    </source>
</evidence>
<dbReference type="STRING" id="407821.A0A087T7C6"/>
<name>A0A087T7C6_STEMI</name>
<organism evidence="2 3">
    <name type="scientific">Stegodyphus mimosarum</name>
    <name type="common">African social velvet spider</name>
    <dbReference type="NCBI Taxonomy" id="407821"/>
    <lineage>
        <taxon>Eukaryota</taxon>
        <taxon>Metazoa</taxon>
        <taxon>Ecdysozoa</taxon>
        <taxon>Arthropoda</taxon>
        <taxon>Chelicerata</taxon>
        <taxon>Arachnida</taxon>
        <taxon>Araneae</taxon>
        <taxon>Araneomorphae</taxon>
        <taxon>Entelegynae</taxon>
        <taxon>Eresoidea</taxon>
        <taxon>Eresidae</taxon>
        <taxon>Stegodyphus</taxon>
    </lineage>
</organism>
<feature type="compositionally biased region" description="Low complexity" evidence="1">
    <location>
        <begin position="29"/>
        <end position="45"/>
    </location>
</feature>
<dbReference type="InterPro" id="IPR036047">
    <property type="entry name" value="F-box-like_dom_sf"/>
</dbReference>
<accession>A0A087T7C6</accession>
<keyword evidence="3" id="KW-1185">Reference proteome</keyword>
<dbReference type="EMBL" id="KK113779">
    <property type="protein sequence ID" value="KFM61015.1"/>
    <property type="molecule type" value="Genomic_DNA"/>
</dbReference>
<protein>
    <submittedName>
        <fullName evidence="2">F-box/LRR-repeat protein 16</fullName>
    </submittedName>
</protein>
<feature type="compositionally biased region" description="Polar residues" evidence="1">
    <location>
        <begin position="46"/>
        <end position="61"/>
    </location>
</feature>
<feature type="region of interest" description="Disordered" evidence="1">
    <location>
        <begin position="18"/>
        <end position="61"/>
    </location>
</feature>
<dbReference type="OrthoDB" id="6433763at2759"/>
<evidence type="ECO:0000256" key="1">
    <source>
        <dbReference type="SAM" id="MobiDB-lite"/>
    </source>
</evidence>
<evidence type="ECO:0000313" key="2">
    <source>
        <dbReference type="EMBL" id="KFM61015.1"/>
    </source>
</evidence>